<evidence type="ECO:0000256" key="1">
    <source>
        <dbReference type="ARBA" id="ARBA00022729"/>
    </source>
</evidence>
<keyword evidence="2" id="KW-1015">Disulfide bond</keyword>
<dbReference type="InterPro" id="IPR006558">
    <property type="entry name" value="LamG-like"/>
</dbReference>
<keyword evidence="1 3" id="KW-0732">Signal</keyword>
<evidence type="ECO:0000313" key="6">
    <source>
        <dbReference type="Proteomes" id="UP000574067"/>
    </source>
</evidence>
<dbReference type="Proteomes" id="UP000574067">
    <property type="component" value="Unassembled WGS sequence"/>
</dbReference>
<dbReference type="Pfam" id="PF13385">
    <property type="entry name" value="Laminin_G_3"/>
    <property type="match status" value="1"/>
</dbReference>
<dbReference type="RefSeq" id="WP_169161029.1">
    <property type="nucleotide sequence ID" value="NZ_JABBFW010000008.1"/>
</dbReference>
<feature type="signal peptide" evidence="3">
    <location>
        <begin position="1"/>
        <end position="26"/>
    </location>
</feature>
<keyword evidence="6" id="KW-1185">Reference proteome</keyword>
<sequence length="263" mass="27098">MKKLLTLAATASTTAALLGAPTAAQAGLIGLYQFNDAAQLGLDTSGAGRDGTVSSSGADYSAAGYQGGAASFSGGSVSVNLDVNASVLPKMSWGAWVKPTSTRGYQTILSADNGGYDREITIDARGSGFNSWSAFTGTGVLSSYVTPSTTDWTFVAAVYDQVARLVTLYVDGVMTMTSTNFSPSFNFFQIGHNPGHGEAFTGLIDNVFVYDQALTSTEIAAIRANGFPAPVPEPASLALVGLGGVLALGVSRRQRRPQAASLK</sequence>
<proteinExistence type="predicted"/>
<dbReference type="SMART" id="SM00560">
    <property type="entry name" value="LamGL"/>
    <property type="match status" value="1"/>
</dbReference>
<evidence type="ECO:0000259" key="4">
    <source>
        <dbReference type="SMART" id="SM00560"/>
    </source>
</evidence>
<evidence type="ECO:0000256" key="2">
    <source>
        <dbReference type="ARBA" id="ARBA00023157"/>
    </source>
</evidence>
<dbReference type="InterPro" id="IPR013320">
    <property type="entry name" value="ConA-like_dom_sf"/>
</dbReference>
<dbReference type="EMBL" id="JABBFW010000008">
    <property type="protein sequence ID" value="NML16136.1"/>
    <property type="molecule type" value="Genomic_DNA"/>
</dbReference>
<evidence type="ECO:0000313" key="5">
    <source>
        <dbReference type="EMBL" id="NML16136.1"/>
    </source>
</evidence>
<dbReference type="Pfam" id="PF07589">
    <property type="entry name" value="PEP-CTERM"/>
    <property type="match status" value="1"/>
</dbReference>
<reference evidence="5 6" key="1">
    <citation type="submission" date="2020-04" db="EMBL/GenBank/DDBJ databases">
        <title>Azohydromonas sp. isolated from soil.</title>
        <authorList>
            <person name="Dahal R.H."/>
        </authorList>
    </citation>
    <scope>NUCLEOTIDE SEQUENCE [LARGE SCALE GENOMIC DNA]</scope>
    <source>
        <strain evidence="5 6">G-1-1-14</strain>
    </source>
</reference>
<comment type="caution">
    <text evidence="5">The sequence shown here is derived from an EMBL/GenBank/DDBJ whole genome shotgun (WGS) entry which is preliminary data.</text>
</comment>
<feature type="domain" description="LamG-like jellyroll fold" evidence="4">
    <location>
        <begin position="95"/>
        <end position="217"/>
    </location>
</feature>
<accession>A0A848FB82</accession>
<dbReference type="NCBIfam" id="TIGR02595">
    <property type="entry name" value="PEP_CTERM"/>
    <property type="match status" value="1"/>
</dbReference>
<protein>
    <submittedName>
        <fullName evidence="5">PEP-CTERM sorting domain-containing protein</fullName>
    </submittedName>
</protein>
<dbReference type="SUPFAM" id="SSF49899">
    <property type="entry name" value="Concanavalin A-like lectins/glucanases"/>
    <property type="match status" value="1"/>
</dbReference>
<gene>
    <name evidence="5" type="ORF">HHL10_14230</name>
</gene>
<organism evidence="5 6">
    <name type="scientific">Azohydromonas caseinilytica</name>
    <dbReference type="NCBI Taxonomy" id="2728836"/>
    <lineage>
        <taxon>Bacteria</taxon>
        <taxon>Pseudomonadati</taxon>
        <taxon>Pseudomonadota</taxon>
        <taxon>Betaproteobacteria</taxon>
        <taxon>Burkholderiales</taxon>
        <taxon>Sphaerotilaceae</taxon>
        <taxon>Azohydromonas</taxon>
    </lineage>
</organism>
<evidence type="ECO:0000256" key="3">
    <source>
        <dbReference type="SAM" id="SignalP"/>
    </source>
</evidence>
<dbReference type="AlphaFoldDB" id="A0A848FB82"/>
<dbReference type="Gene3D" id="2.60.120.200">
    <property type="match status" value="1"/>
</dbReference>
<dbReference type="InterPro" id="IPR013424">
    <property type="entry name" value="Ice-binding_C"/>
</dbReference>
<name>A0A848FB82_9BURK</name>
<feature type="chain" id="PRO_5032899650" evidence="3">
    <location>
        <begin position="27"/>
        <end position="263"/>
    </location>
</feature>